<keyword evidence="3" id="KW-1185">Reference proteome</keyword>
<accession>A0A9W6YQ95</accession>
<feature type="compositionally biased region" description="Basic and acidic residues" evidence="1">
    <location>
        <begin position="141"/>
        <end position="152"/>
    </location>
</feature>
<comment type="caution">
    <text evidence="2">The sequence shown here is derived from an EMBL/GenBank/DDBJ whole genome shotgun (WGS) entry which is preliminary data.</text>
</comment>
<proteinExistence type="predicted"/>
<dbReference type="Proteomes" id="UP001165121">
    <property type="component" value="Unassembled WGS sequence"/>
</dbReference>
<evidence type="ECO:0000313" key="2">
    <source>
        <dbReference type="EMBL" id="GMG18402.1"/>
    </source>
</evidence>
<evidence type="ECO:0000313" key="3">
    <source>
        <dbReference type="Proteomes" id="UP001165121"/>
    </source>
</evidence>
<protein>
    <submittedName>
        <fullName evidence="2">Unnamed protein product</fullName>
    </submittedName>
</protein>
<reference evidence="2" key="1">
    <citation type="submission" date="2023-04" db="EMBL/GenBank/DDBJ databases">
        <title>Phytophthora fragariaefolia NBRC 109709.</title>
        <authorList>
            <person name="Ichikawa N."/>
            <person name="Sato H."/>
            <person name="Tonouchi N."/>
        </authorList>
    </citation>
    <scope>NUCLEOTIDE SEQUENCE</scope>
    <source>
        <strain evidence="2">NBRC 109709</strain>
    </source>
</reference>
<organism evidence="2 3">
    <name type="scientific">Phytophthora fragariaefolia</name>
    <dbReference type="NCBI Taxonomy" id="1490495"/>
    <lineage>
        <taxon>Eukaryota</taxon>
        <taxon>Sar</taxon>
        <taxon>Stramenopiles</taxon>
        <taxon>Oomycota</taxon>
        <taxon>Peronosporomycetes</taxon>
        <taxon>Peronosporales</taxon>
        <taxon>Peronosporaceae</taxon>
        <taxon>Phytophthora</taxon>
    </lineage>
</organism>
<feature type="region of interest" description="Disordered" evidence="1">
    <location>
        <begin position="141"/>
        <end position="185"/>
    </location>
</feature>
<name>A0A9W6YQ95_9STRA</name>
<feature type="region of interest" description="Disordered" evidence="1">
    <location>
        <begin position="217"/>
        <end position="254"/>
    </location>
</feature>
<gene>
    <name evidence="2" type="ORF">Pfra01_003068000</name>
</gene>
<dbReference type="AlphaFoldDB" id="A0A9W6YQ95"/>
<dbReference type="EMBL" id="BSXT01019421">
    <property type="protein sequence ID" value="GMG18402.1"/>
    <property type="molecule type" value="Genomic_DNA"/>
</dbReference>
<evidence type="ECO:0000256" key="1">
    <source>
        <dbReference type="SAM" id="MobiDB-lite"/>
    </source>
</evidence>
<sequence>MKAARPAMLHGVGLIRSPSAVFSMRFTPPSLLARALVSEAVNLALLADGLLADLGLDPSFTDQIAAGYLALDAGLGLDASFADRAGTTALALLAELDLDVPVAERTGDLARGGVLDGTGALAVAETGAEVLVCDFGFEEPARVDSSPEKSDDSTSLFDKLGGVTAEPPPPVESPPSESESLGLHAGCLPGGRARITTDLVAPLRDASVEAASVCLEVDELSTPDESAPSGSSANADDETDALAEARSATEPGGA</sequence>